<dbReference type="AlphaFoldDB" id="A0A225W772"/>
<gene>
    <name evidence="1" type="ORF">PHMEG_00013045</name>
</gene>
<comment type="caution">
    <text evidence="1">The sequence shown here is derived from an EMBL/GenBank/DDBJ whole genome shotgun (WGS) entry which is preliminary data.</text>
</comment>
<proteinExistence type="predicted"/>
<evidence type="ECO:0000313" key="1">
    <source>
        <dbReference type="EMBL" id="OWZ13601.1"/>
    </source>
</evidence>
<dbReference type="EMBL" id="NBNE01001539">
    <property type="protein sequence ID" value="OWZ13601.1"/>
    <property type="molecule type" value="Genomic_DNA"/>
</dbReference>
<organism evidence="1 2">
    <name type="scientific">Phytophthora megakarya</name>
    <dbReference type="NCBI Taxonomy" id="4795"/>
    <lineage>
        <taxon>Eukaryota</taxon>
        <taxon>Sar</taxon>
        <taxon>Stramenopiles</taxon>
        <taxon>Oomycota</taxon>
        <taxon>Peronosporomycetes</taxon>
        <taxon>Peronosporales</taxon>
        <taxon>Peronosporaceae</taxon>
        <taxon>Phytophthora</taxon>
    </lineage>
</organism>
<dbReference type="Proteomes" id="UP000198211">
    <property type="component" value="Unassembled WGS sequence"/>
</dbReference>
<keyword evidence="2" id="KW-1185">Reference proteome</keyword>
<accession>A0A225W772</accession>
<reference evidence="2" key="1">
    <citation type="submission" date="2017-03" db="EMBL/GenBank/DDBJ databases">
        <title>Phytopthora megakarya and P. palmivora, two closely related causual agents of cacao black pod achieved similar genome size and gene model numbers by different mechanisms.</title>
        <authorList>
            <person name="Ali S."/>
            <person name="Shao J."/>
            <person name="Larry D.J."/>
            <person name="Kronmiller B."/>
            <person name="Shen D."/>
            <person name="Strem M.D."/>
            <person name="Melnick R.L."/>
            <person name="Guiltinan M.J."/>
            <person name="Tyler B.M."/>
            <person name="Meinhardt L.W."/>
            <person name="Bailey B.A."/>
        </authorList>
    </citation>
    <scope>NUCLEOTIDE SEQUENCE [LARGE SCALE GENOMIC DNA]</scope>
    <source>
        <strain evidence="2">zdho120</strain>
    </source>
</reference>
<evidence type="ECO:0000313" key="2">
    <source>
        <dbReference type="Proteomes" id="UP000198211"/>
    </source>
</evidence>
<name>A0A225W772_9STRA</name>
<sequence>MYLNGMRKWVFSNNNIELKATFSSPAQNCRSLQWQLNQGVVLCAYKKEVPEFIASAFSTSNDILLADLWKPIRNIIQGLDSRRLDVVSAEIFCVLMGA</sequence>
<protein>
    <submittedName>
        <fullName evidence="1">Uncharacterized protein</fullName>
    </submittedName>
</protein>